<gene>
    <name evidence="2" type="ORF">HYH03_005840</name>
</gene>
<evidence type="ECO:0000313" key="3">
    <source>
        <dbReference type="Proteomes" id="UP000612055"/>
    </source>
</evidence>
<dbReference type="Proteomes" id="UP000612055">
    <property type="component" value="Unassembled WGS sequence"/>
</dbReference>
<reference evidence="2" key="1">
    <citation type="journal article" date="2020" name="bioRxiv">
        <title>Comparative genomics of Chlamydomonas.</title>
        <authorList>
            <person name="Craig R.J."/>
            <person name="Hasan A.R."/>
            <person name="Ness R.W."/>
            <person name="Keightley P.D."/>
        </authorList>
    </citation>
    <scope>NUCLEOTIDE SEQUENCE</scope>
    <source>
        <strain evidence="2">CCAP 11/70</strain>
    </source>
</reference>
<feature type="compositionally biased region" description="Polar residues" evidence="1">
    <location>
        <begin position="7"/>
        <end position="21"/>
    </location>
</feature>
<evidence type="ECO:0000313" key="2">
    <source>
        <dbReference type="EMBL" id="KAG2496242.1"/>
    </source>
</evidence>
<dbReference type="AlphaFoldDB" id="A0A836C1V9"/>
<organism evidence="2 3">
    <name type="scientific">Edaphochlamys debaryana</name>
    <dbReference type="NCBI Taxonomy" id="47281"/>
    <lineage>
        <taxon>Eukaryota</taxon>
        <taxon>Viridiplantae</taxon>
        <taxon>Chlorophyta</taxon>
        <taxon>core chlorophytes</taxon>
        <taxon>Chlorophyceae</taxon>
        <taxon>CS clade</taxon>
        <taxon>Chlamydomonadales</taxon>
        <taxon>Chlamydomonadales incertae sedis</taxon>
        <taxon>Edaphochlamys</taxon>
    </lineage>
</organism>
<keyword evidence="3" id="KW-1185">Reference proteome</keyword>
<name>A0A836C1V9_9CHLO</name>
<protein>
    <submittedName>
        <fullName evidence="2">Uncharacterized protein</fullName>
    </submittedName>
</protein>
<proteinExistence type="predicted"/>
<accession>A0A836C1V9</accession>
<sequence length="118" mass="12624">MAAAMRTWTSAPSTIPRSRTTAVPIPARSGARTFRAQPVELGARQLTLVRAKRATEQDEREIEEMKRQAEKGDLLEGGVADVGVKLVAVAGFVATVLLLGTLAQPVIQNIINTFPKSG</sequence>
<feature type="region of interest" description="Disordered" evidence="1">
    <location>
        <begin position="1"/>
        <end position="22"/>
    </location>
</feature>
<evidence type="ECO:0000256" key="1">
    <source>
        <dbReference type="SAM" id="MobiDB-lite"/>
    </source>
</evidence>
<dbReference type="OrthoDB" id="544345at2759"/>
<dbReference type="EMBL" id="JAEHOE010000020">
    <property type="protein sequence ID" value="KAG2496242.1"/>
    <property type="molecule type" value="Genomic_DNA"/>
</dbReference>
<comment type="caution">
    <text evidence="2">The sequence shown here is derived from an EMBL/GenBank/DDBJ whole genome shotgun (WGS) entry which is preliminary data.</text>
</comment>